<keyword evidence="4" id="KW-0732">Signal</keyword>
<dbReference type="AlphaFoldDB" id="A0A8C9PUH4"/>
<dbReference type="PANTHER" id="PTHR20515:SF3">
    <property type="entry name" value="BETA-DEFENSIN 109B-RELATED"/>
    <property type="match status" value="1"/>
</dbReference>
<feature type="transmembrane region" description="Helical" evidence="6">
    <location>
        <begin position="6"/>
        <end position="23"/>
    </location>
</feature>
<dbReference type="Gene3D" id="3.10.360.10">
    <property type="entry name" value="Antimicrobial Peptide, Beta-defensin 2, Chain A"/>
    <property type="match status" value="1"/>
</dbReference>
<comment type="function">
    <text evidence="1">Has antibacterial activity.</text>
</comment>
<evidence type="ECO:0000256" key="5">
    <source>
        <dbReference type="ARBA" id="ARBA00023157"/>
    </source>
</evidence>
<keyword evidence="5" id="KW-1015">Disulfide bond</keyword>
<evidence type="ECO:0000256" key="1">
    <source>
        <dbReference type="ARBA" id="ARBA00002878"/>
    </source>
</evidence>
<evidence type="ECO:0000313" key="8">
    <source>
        <dbReference type="Proteomes" id="UP000694422"/>
    </source>
</evidence>
<dbReference type="GO" id="GO:0005615">
    <property type="term" value="C:extracellular space"/>
    <property type="evidence" value="ECO:0007669"/>
    <property type="project" value="TreeGrafter"/>
</dbReference>
<evidence type="ECO:0000256" key="3">
    <source>
        <dbReference type="ARBA" id="ARBA00022525"/>
    </source>
</evidence>
<dbReference type="PANTHER" id="PTHR20515">
    <property type="entry name" value="BETA-DEFENSIN"/>
    <property type="match status" value="1"/>
</dbReference>
<evidence type="ECO:0000256" key="2">
    <source>
        <dbReference type="ARBA" id="ARBA00004613"/>
    </source>
</evidence>
<keyword evidence="8" id="KW-1185">Reference proteome</keyword>
<proteinExistence type="predicted"/>
<evidence type="ECO:0000256" key="4">
    <source>
        <dbReference type="ARBA" id="ARBA00022729"/>
    </source>
</evidence>
<keyword evidence="3" id="KW-0964">Secreted</keyword>
<evidence type="ECO:0000313" key="7">
    <source>
        <dbReference type="Ensembl" id="ENSSDAP00000013688.1"/>
    </source>
</evidence>
<protein>
    <submittedName>
        <fullName evidence="7">Uncharacterized protein</fullName>
    </submittedName>
</protein>
<keyword evidence="6" id="KW-1133">Transmembrane helix</keyword>
<keyword evidence="6" id="KW-0812">Transmembrane</keyword>
<dbReference type="GO" id="GO:0042742">
    <property type="term" value="P:defense response to bacterium"/>
    <property type="evidence" value="ECO:0007669"/>
    <property type="project" value="TreeGrafter"/>
</dbReference>
<organism evidence="7 8">
    <name type="scientific">Spermophilus dauricus</name>
    <name type="common">Daurian ground squirrel</name>
    <dbReference type="NCBI Taxonomy" id="99837"/>
    <lineage>
        <taxon>Eukaryota</taxon>
        <taxon>Metazoa</taxon>
        <taxon>Chordata</taxon>
        <taxon>Craniata</taxon>
        <taxon>Vertebrata</taxon>
        <taxon>Euteleostomi</taxon>
        <taxon>Mammalia</taxon>
        <taxon>Eutheria</taxon>
        <taxon>Euarchontoglires</taxon>
        <taxon>Glires</taxon>
        <taxon>Rodentia</taxon>
        <taxon>Sciuromorpha</taxon>
        <taxon>Sciuridae</taxon>
        <taxon>Xerinae</taxon>
        <taxon>Marmotini</taxon>
        <taxon>Spermophilus</taxon>
    </lineage>
</organism>
<name>A0A8C9PUH4_SPEDA</name>
<keyword evidence="6" id="KW-0472">Membrane</keyword>
<dbReference type="Proteomes" id="UP000694422">
    <property type="component" value="Unplaced"/>
</dbReference>
<dbReference type="GO" id="GO:0042056">
    <property type="term" value="F:chemoattractant activity"/>
    <property type="evidence" value="ECO:0007669"/>
    <property type="project" value="TreeGrafter"/>
</dbReference>
<sequence>MLFFCIRYVLLVSVMMVFSILPFQKTIYITVRSGLGSGEGHCIGLGGICRRPTCKVIEELISFCQRKIKCCRKWWILLPVPTPVIYTDYREALKPRIK</sequence>
<reference evidence="7" key="1">
    <citation type="submission" date="2025-08" db="UniProtKB">
        <authorList>
            <consortium name="Ensembl"/>
        </authorList>
    </citation>
    <scope>IDENTIFICATION</scope>
</reference>
<dbReference type="Ensembl" id="ENSSDAT00000015526.1">
    <property type="protein sequence ID" value="ENSSDAP00000013688.1"/>
    <property type="gene ID" value="ENSSDAG00000012377.1"/>
</dbReference>
<evidence type="ECO:0000256" key="6">
    <source>
        <dbReference type="SAM" id="Phobius"/>
    </source>
</evidence>
<dbReference type="GO" id="GO:0031731">
    <property type="term" value="F:CCR6 chemokine receptor binding"/>
    <property type="evidence" value="ECO:0007669"/>
    <property type="project" value="TreeGrafter"/>
</dbReference>
<reference evidence="7" key="2">
    <citation type="submission" date="2025-09" db="UniProtKB">
        <authorList>
            <consortium name="Ensembl"/>
        </authorList>
    </citation>
    <scope>IDENTIFICATION</scope>
</reference>
<accession>A0A8C9PUH4</accession>
<comment type="subcellular location">
    <subcellularLocation>
        <location evidence="2">Secreted</location>
    </subcellularLocation>
</comment>
<dbReference type="GO" id="GO:0060326">
    <property type="term" value="P:cell chemotaxis"/>
    <property type="evidence" value="ECO:0007669"/>
    <property type="project" value="TreeGrafter"/>
</dbReference>